<name>A0ABN2XTP7_9ACTN</name>
<dbReference type="Proteomes" id="UP001500443">
    <property type="component" value="Unassembled WGS sequence"/>
</dbReference>
<reference evidence="1 2" key="1">
    <citation type="journal article" date="2019" name="Int. J. Syst. Evol. Microbiol.">
        <title>The Global Catalogue of Microorganisms (GCM) 10K type strain sequencing project: providing services to taxonomists for standard genome sequencing and annotation.</title>
        <authorList>
            <consortium name="The Broad Institute Genomics Platform"/>
            <consortium name="The Broad Institute Genome Sequencing Center for Infectious Disease"/>
            <person name="Wu L."/>
            <person name="Ma J."/>
        </authorList>
    </citation>
    <scope>NUCLEOTIDE SEQUENCE [LARGE SCALE GENOMIC DNA]</scope>
    <source>
        <strain evidence="1 2">JCM 15481</strain>
    </source>
</reference>
<evidence type="ECO:0008006" key="3">
    <source>
        <dbReference type="Google" id="ProtNLM"/>
    </source>
</evidence>
<sequence length="309" mass="34304">MKRGALGVAGVALVLGALLAVSLAERDQSSAAPAAHEITAVETNVLYDAEQLLIGKCMEHHGFYYRPVSRNPVPEYREFPYVVDDVNWARKHGYGFDVRRRLDEKLSAHPNSVHTAALSPERRQQWFQTYGGSGAQRLTAKMPRGGVLRRSDDGCVMEAQRFLYRNLQDWFQVDSAASDLEGLKQERVVDDGTFTTATRPWARCMHRSGHDYNSPADIRTALQKAPLRKDTNAQKVLAVAEAKCAGQSGLADTARRLDRHHAKAVAAEYPTHTNLKLRLEREALPRARAAVRQLTSSSPSPEIPVSPAR</sequence>
<protein>
    <recommendedName>
        <fullName evidence="3">Secreted protein</fullName>
    </recommendedName>
</protein>
<proteinExistence type="predicted"/>
<accession>A0ABN2XTP7</accession>
<dbReference type="RefSeq" id="WP_344289358.1">
    <property type="nucleotide sequence ID" value="NZ_BAAAPF010000038.1"/>
</dbReference>
<comment type="caution">
    <text evidence="1">The sequence shown here is derived from an EMBL/GenBank/DDBJ whole genome shotgun (WGS) entry which is preliminary data.</text>
</comment>
<organism evidence="1 2">
    <name type="scientific">Streptomyces synnematoformans</name>
    <dbReference type="NCBI Taxonomy" id="415721"/>
    <lineage>
        <taxon>Bacteria</taxon>
        <taxon>Bacillati</taxon>
        <taxon>Actinomycetota</taxon>
        <taxon>Actinomycetes</taxon>
        <taxon>Kitasatosporales</taxon>
        <taxon>Streptomycetaceae</taxon>
        <taxon>Streptomyces</taxon>
    </lineage>
</organism>
<dbReference type="EMBL" id="BAAAPF010000038">
    <property type="protein sequence ID" value="GAA2117687.1"/>
    <property type="molecule type" value="Genomic_DNA"/>
</dbReference>
<gene>
    <name evidence="1" type="ORF">GCM10009802_18890</name>
</gene>
<evidence type="ECO:0000313" key="2">
    <source>
        <dbReference type="Proteomes" id="UP001500443"/>
    </source>
</evidence>
<evidence type="ECO:0000313" key="1">
    <source>
        <dbReference type="EMBL" id="GAA2117687.1"/>
    </source>
</evidence>
<keyword evidence="2" id="KW-1185">Reference proteome</keyword>